<evidence type="ECO:0000256" key="2">
    <source>
        <dbReference type="ARBA" id="ARBA00022692"/>
    </source>
</evidence>
<feature type="transmembrane region" description="Helical" evidence="6">
    <location>
        <begin position="319"/>
        <end position="340"/>
    </location>
</feature>
<dbReference type="GO" id="GO:0032153">
    <property type="term" value="C:cell division site"/>
    <property type="evidence" value="ECO:0007669"/>
    <property type="project" value="TreeGrafter"/>
</dbReference>
<dbReference type="PANTHER" id="PTHR30474">
    <property type="entry name" value="CELL CYCLE PROTEIN"/>
    <property type="match status" value="1"/>
</dbReference>
<feature type="transmembrane region" description="Helical" evidence="6">
    <location>
        <begin position="286"/>
        <end position="307"/>
    </location>
</feature>
<dbReference type="PANTHER" id="PTHR30474:SF1">
    <property type="entry name" value="PEPTIDOGLYCAN GLYCOSYLTRANSFERASE MRDB"/>
    <property type="match status" value="1"/>
</dbReference>
<keyword evidence="2 6" id="KW-0812">Transmembrane</keyword>
<evidence type="ECO:0000256" key="4">
    <source>
        <dbReference type="ARBA" id="ARBA00022989"/>
    </source>
</evidence>
<evidence type="ECO:0000256" key="1">
    <source>
        <dbReference type="ARBA" id="ARBA00004141"/>
    </source>
</evidence>
<dbReference type="GO" id="GO:0015648">
    <property type="term" value="F:lipid-linked peptidoglycan transporter activity"/>
    <property type="evidence" value="ECO:0007669"/>
    <property type="project" value="TreeGrafter"/>
</dbReference>
<dbReference type="STRING" id="1852522.SAMN06295960_4594"/>
<feature type="transmembrane region" description="Helical" evidence="6">
    <location>
        <begin position="162"/>
        <end position="178"/>
    </location>
</feature>
<proteinExistence type="predicted"/>
<feature type="transmembrane region" description="Helical" evidence="6">
    <location>
        <begin position="47"/>
        <end position="65"/>
    </location>
</feature>
<dbReference type="Pfam" id="PF01098">
    <property type="entry name" value="FTSW_RODA_SPOVE"/>
    <property type="match status" value="1"/>
</dbReference>
<feature type="transmembrane region" description="Helical" evidence="6">
    <location>
        <begin position="72"/>
        <end position="93"/>
    </location>
</feature>
<sequence>MLNKIKRVDWIIVGILLCFAVFSPLLVYSSTHGSTTMDAYSMAMKTIIFFAIGFGMMFLIALVDYRLYLKWWPVTFGITILLLVGLYFFGAYINGARGWYQLGSLSFQPAEVAKIAIIFAVAQMLGKRNGEPLTFTRDLVPIGLVVSIPFGLVVAQPDLGNAVIYAVILIAMLWIGGLKYRHMLVGTLIVVGCVALVFFSFTSFKDQTEAFFKETLGQQHWFERINTFVSPDSASNDERHQSEYAMTAIGSGGLSGDGYLQGELKRRGYVPLTYSDAIFVVIGEEFGFQGGAILLLLYFLLIYRMILIAFQCYDRRGSYMIIGIVAMFVFQIFENIGMMIGLMPITGITLPFISYGGTSLMLNMCCIGLVMSIRIYQEKYQLED</sequence>
<protein>
    <submittedName>
        <fullName evidence="7">Rod shape determining protein RodA</fullName>
    </submittedName>
</protein>
<keyword evidence="3" id="KW-0133">Cell shape</keyword>
<dbReference type="PROSITE" id="PS00428">
    <property type="entry name" value="FTSW_RODA_SPOVE"/>
    <property type="match status" value="1"/>
</dbReference>
<feature type="transmembrane region" description="Helical" evidence="6">
    <location>
        <begin position="138"/>
        <end position="156"/>
    </location>
</feature>
<feature type="transmembrane region" description="Helical" evidence="6">
    <location>
        <begin position="185"/>
        <end position="204"/>
    </location>
</feature>
<dbReference type="EMBL" id="FXAZ01000009">
    <property type="protein sequence ID" value="SMG58065.1"/>
    <property type="molecule type" value="Genomic_DNA"/>
</dbReference>
<dbReference type="AlphaFoldDB" id="A0A1X7LW43"/>
<reference evidence="7 8" key="1">
    <citation type="submission" date="2017-04" db="EMBL/GenBank/DDBJ databases">
        <authorList>
            <person name="Afonso C.L."/>
            <person name="Miller P.J."/>
            <person name="Scott M.A."/>
            <person name="Spackman E."/>
            <person name="Goraichik I."/>
            <person name="Dimitrov K.M."/>
            <person name="Suarez D.L."/>
            <person name="Swayne D.E."/>
        </authorList>
    </citation>
    <scope>NUCLEOTIDE SEQUENCE [LARGE SCALE GENOMIC DNA]</scope>
    <source>
        <strain evidence="7 8">11</strain>
    </source>
</reference>
<gene>
    <name evidence="7" type="ORF">SAMN06295960_4594</name>
</gene>
<keyword evidence="5 6" id="KW-0472">Membrane</keyword>
<dbReference type="GO" id="GO:0005886">
    <property type="term" value="C:plasma membrane"/>
    <property type="evidence" value="ECO:0007669"/>
    <property type="project" value="TreeGrafter"/>
</dbReference>
<organism evidence="7 8">
    <name type="scientific">Paenibacillus aquistagni</name>
    <dbReference type="NCBI Taxonomy" id="1852522"/>
    <lineage>
        <taxon>Bacteria</taxon>
        <taxon>Bacillati</taxon>
        <taxon>Bacillota</taxon>
        <taxon>Bacilli</taxon>
        <taxon>Bacillales</taxon>
        <taxon>Paenibacillaceae</taxon>
        <taxon>Paenibacillus</taxon>
    </lineage>
</organism>
<feature type="transmembrane region" description="Helical" evidence="6">
    <location>
        <begin position="352"/>
        <end position="376"/>
    </location>
</feature>
<keyword evidence="4 6" id="KW-1133">Transmembrane helix</keyword>
<name>A0A1X7LW43_9BACL</name>
<comment type="subcellular location">
    <subcellularLocation>
        <location evidence="1">Membrane</location>
        <topology evidence="1">Multi-pass membrane protein</topology>
    </subcellularLocation>
</comment>
<evidence type="ECO:0000256" key="5">
    <source>
        <dbReference type="ARBA" id="ARBA00023136"/>
    </source>
</evidence>
<evidence type="ECO:0000313" key="8">
    <source>
        <dbReference type="Proteomes" id="UP000193834"/>
    </source>
</evidence>
<dbReference type="OrthoDB" id="9812661at2"/>
<keyword evidence="8" id="KW-1185">Reference proteome</keyword>
<evidence type="ECO:0000256" key="6">
    <source>
        <dbReference type="SAM" id="Phobius"/>
    </source>
</evidence>
<dbReference type="InterPro" id="IPR001182">
    <property type="entry name" value="FtsW/RodA"/>
</dbReference>
<dbReference type="InterPro" id="IPR018365">
    <property type="entry name" value="Cell_cycle_FtsW-rel_CS"/>
</dbReference>
<evidence type="ECO:0000313" key="7">
    <source>
        <dbReference type="EMBL" id="SMG58065.1"/>
    </source>
</evidence>
<dbReference type="GO" id="GO:0051301">
    <property type="term" value="P:cell division"/>
    <property type="evidence" value="ECO:0007669"/>
    <property type="project" value="InterPro"/>
</dbReference>
<feature type="transmembrane region" description="Helical" evidence="6">
    <location>
        <begin position="7"/>
        <end position="27"/>
    </location>
</feature>
<evidence type="ECO:0000256" key="3">
    <source>
        <dbReference type="ARBA" id="ARBA00022960"/>
    </source>
</evidence>
<dbReference type="Proteomes" id="UP000193834">
    <property type="component" value="Unassembled WGS sequence"/>
</dbReference>
<dbReference type="RefSeq" id="WP_085498432.1">
    <property type="nucleotide sequence ID" value="NZ_FXAZ01000009.1"/>
</dbReference>
<dbReference type="GO" id="GO:0008360">
    <property type="term" value="P:regulation of cell shape"/>
    <property type="evidence" value="ECO:0007669"/>
    <property type="project" value="UniProtKB-KW"/>
</dbReference>
<accession>A0A1X7LW43</accession>